<dbReference type="GO" id="GO:0046933">
    <property type="term" value="F:proton-transporting ATP synthase activity, rotational mechanism"/>
    <property type="evidence" value="ECO:0007669"/>
    <property type="project" value="UniProtKB-UniRule"/>
</dbReference>
<protein>
    <recommendedName>
        <fullName evidence="8">ATP synthase subunit delta</fullName>
    </recommendedName>
    <alternativeName>
        <fullName evidence="8">ATP synthase F(1) sector subunit delta</fullName>
    </alternativeName>
    <alternativeName>
        <fullName evidence="8">F-type ATPase subunit delta</fullName>
        <shortName evidence="8">F-ATPase subunit delta</shortName>
    </alternativeName>
</protein>
<keyword evidence="7 8" id="KW-0066">ATP synthesis</keyword>
<dbReference type="NCBIfam" id="TIGR01145">
    <property type="entry name" value="ATP_synt_delta"/>
    <property type="match status" value="1"/>
</dbReference>
<proteinExistence type="inferred from homology"/>
<dbReference type="PATRIC" id="fig|292563.3.peg.85"/>
<keyword evidence="4 8" id="KW-0406">Ion transport</keyword>
<dbReference type="Proteomes" id="UP000010483">
    <property type="component" value="Chromosome"/>
</dbReference>
<reference evidence="10" key="1">
    <citation type="journal article" date="2013" name="Proc. Natl. Acad. Sci. U.S.A.">
        <title>Improving the coverage of the cyanobacterial phylum using diversity-driven genome sequencing.</title>
        <authorList>
            <person name="Shih P.M."/>
            <person name="Wu D."/>
            <person name="Latifi A."/>
            <person name="Axen S.D."/>
            <person name="Fewer D.P."/>
            <person name="Talla E."/>
            <person name="Calteau A."/>
            <person name="Cai F."/>
            <person name="Tandeau de Marsac N."/>
            <person name="Rippka R."/>
            <person name="Herdman M."/>
            <person name="Sivonen K."/>
            <person name="Coursin T."/>
            <person name="Laurent T."/>
            <person name="Goodwin L."/>
            <person name="Nolan M."/>
            <person name="Davenport K.W."/>
            <person name="Han C.S."/>
            <person name="Rubin E.M."/>
            <person name="Eisen J.A."/>
            <person name="Woyke T."/>
            <person name="Gugger M."/>
            <person name="Kerfeld C.A."/>
        </authorList>
    </citation>
    <scope>NUCLEOTIDE SEQUENCE [LARGE SCALE GENOMIC DNA]</scope>
    <source>
        <strain evidence="10">ATCC 29140 / PCC 7202</strain>
    </source>
</reference>
<comment type="subcellular location">
    <subcellularLocation>
        <location evidence="8">Cellular thylakoid membrane</location>
        <topology evidence="8">Peripheral membrane protein</topology>
    </subcellularLocation>
    <subcellularLocation>
        <location evidence="1">Membrane</location>
    </subcellularLocation>
</comment>
<dbReference type="eggNOG" id="COG0712">
    <property type="taxonomic scope" value="Bacteria"/>
</dbReference>
<accession>K9YIY5</accession>
<comment type="similarity">
    <text evidence="8">Belongs to the ATPase delta chain family.</text>
</comment>
<dbReference type="PRINTS" id="PR00125">
    <property type="entry name" value="ATPASEDELTA"/>
</dbReference>
<evidence type="ECO:0000256" key="5">
    <source>
        <dbReference type="ARBA" id="ARBA00023136"/>
    </source>
</evidence>
<dbReference type="InterPro" id="IPR026015">
    <property type="entry name" value="ATP_synth_OSCP/delta_N_sf"/>
</dbReference>
<name>K9YIY5_CYASC</name>
<keyword evidence="3 8" id="KW-0375">Hydrogen ion transport</keyword>
<keyword evidence="10" id="KW-1185">Reference proteome</keyword>
<evidence type="ECO:0000256" key="4">
    <source>
        <dbReference type="ARBA" id="ARBA00023065"/>
    </source>
</evidence>
<dbReference type="InterPro" id="IPR000711">
    <property type="entry name" value="ATPase_OSCP/dsu"/>
</dbReference>
<gene>
    <name evidence="8" type="primary">atpH</name>
    <name evidence="8" type="synonym">atpD</name>
    <name evidence="9" type="ordered locus">Cyast_0080</name>
</gene>
<sequence length="184" mass="19935">MQSAITAEVVEPYAEALMSLAKDQKVADAVGEDVRSLANLLKESAELNSFFASPMVKAEEKKAVIKSIAGEQINPFLLNFLLLLVDRGRISFIEGILAKYLEILRKLNNTVLAEITTAVTLDEGESEKLVDKVKSLTGANAVEMETKIDPDIIGGVIIKVGSQVYDASLRGQLRRITLGMLGSN</sequence>
<dbReference type="Pfam" id="PF00213">
    <property type="entry name" value="OSCP"/>
    <property type="match status" value="1"/>
</dbReference>
<dbReference type="SUPFAM" id="SSF47928">
    <property type="entry name" value="N-terminal domain of the delta subunit of the F1F0-ATP synthase"/>
    <property type="match status" value="1"/>
</dbReference>
<dbReference type="PANTHER" id="PTHR11910">
    <property type="entry name" value="ATP SYNTHASE DELTA CHAIN"/>
    <property type="match status" value="1"/>
</dbReference>
<dbReference type="Gene3D" id="1.10.520.20">
    <property type="entry name" value="N-terminal domain of the delta subunit of the F1F0-ATP synthase"/>
    <property type="match status" value="1"/>
</dbReference>
<evidence type="ECO:0000256" key="3">
    <source>
        <dbReference type="ARBA" id="ARBA00022781"/>
    </source>
</evidence>
<keyword evidence="8" id="KW-0793">Thylakoid</keyword>
<organism evidence="9 10">
    <name type="scientific">Cyanobacterium stanieri (strain ATCC 29140 / PCC 7202)</name>
    <dbReference type="NCBI Taxonomy" id="292563"/>
    <lineage>
        <taxon>Bacteria</taxon>
        <taxon>Bacillati</taxon>
        <taxon>Cyanobacteriota</taxon>
        <taxon>Cyanophyceae</taxon>
        <taxon>Oscillatoriophycideae</taxon>
        <taxon>Chroococcales</taxon>
        <taxon>Geminocystaceae</taxon>
        <taxon>Cyanobacterium</taxon>
    </lineage>
</organism>
<dbReference type="PROSITE" id="PS00389">
    <property type="entry name" value="ATPASE_DELTA"/>
    <property type="match status" value="1"/>
</dbReference>
<keyword evidence="6 8" id="KW-0139">CF(1)</keyword>
<dbReference type="KEGG" id="csn:Cyast_0080"/>
<dbReference type="AlphaFoldDB" id="K9YIY5"/>
<evidence type="ECO:0000256" key="2">
    <source>
        <dbReference type="ARBA" id="ARBA00022448"/>
    </source>
</evidence>
<evidence type="ECO:0000256" key="6">
    <source>
        <dbReference type="ARBA" id="ARBA00023196"/>
    </source>
</evidence>
<evidence type="ECO:0000256" key="8">
    <source>
        <dbReference type="HAMAP-Rule" id="MF_01416"/>
    </source>
</evidence>
<evidence type="ECO:0000313" key="9">
    <source>
        <dbReference type="EMBL" id="AFZ46063.1"/>
    </source>
</evidence>
<dbReference type="STRING" id="292563.Cyast_0080"/>
<dbReference type="GO" id="GO:0045259">
    <property type="term" value="C:proton-transporting ATP synthase complex"/>
    <property type="evidence" value="ECO:0007669"/>
    <property type="project" value="UniProtKB-KW"/>
</dbReference>
<dbReference type="InterPro" id="IPR020781">
    <property type="entry name" value="ATPase_OSCP/d_CS"/>
</dbReference>
<dbReference type="EMBL" id="CP003940">
    <property type="protein sequence ID" value="AFZ46063.1"/>
    <property type="molecule type" value="Genomic_DNA"/>
</dbReference>
<evidence type="ECO:0000256" key="1">
    <source>
        <dbReference type="ARBA" id="ARBA00004370"/>
    </source>
</evidence>
<keyword evidence="5 8" id="KW-0472">Membrane</keyword>
<evidence type="ECO:0000313" key="10">
    <source>
        <dbReference type="Proteomes" id="UP000010483"/>
    </source>
</evidence>
<comment type="function">
    <text evidence="8">This protein is part of the stalk that links CF(0) to CF(1). It either transmits conformational changes from CF(0) to CF(1) or is implicated in proton conduction.</text>
</comment>
<evidence type="ECO:0000256" key="7">
    <source>
        <dbReference type="ARBA" id="ARBA00023310"/>
    </source>
</evidence>
<comment type="subunit">
    <text evidence="8">F-type ATPases have 2 components, F(1) - the catalytic core - and F(0) - the membrane proton channel. F(1) has five subunits: alpha(3), beta(3), gamma(1), delta(1), epsilon(1). CF(0) has four main subunits: a(1), b(1), b'(1) and c(10-14). The alpha and beta chains form an alternating ring which encloses part of the gamma chain. F(1) is attached to F(0) by a central stalk formed by the gamma and epsilon chains, while a peripheral stalk is formed by the delta, b and b' chains.</text>
</comment>
<comment type="function">
    <text evidence="8">F(1)F(0) ATP synthase produces ATP from ADP in the presence of a proton or sodium gradient. F-type ATPases consist of two structural domains, F(1) containing the extramembraneous catalytic core and F(0) containing the membrane proton channel, linked together by a central stalk and a peripheral stalk. During catalysis, ATP synthesis in the catalytic domain of F(1) is coupled via a rotary mechanism of the central stalk subunits to proton translocation.</text>
</comment>
<keyword evidence="2 8" id="KW-0813">Transport</keyword>
<dbReference type="HAMAP" id="MF_01416">
    <property type="entry name" value="ATP_synth_delta_bact"/>
    <property type="match status" value="1"/>
</dbReference>
<dbReference type="HOGENOM" id="CLU_085114_4_0_3"/>
<dbReference type="GO" id="GO:0031676">
    <property type="term" value="C:plasma membrane-derived thylakoid membrane"/>
    <property type="evidence" value="ECO:0007669"/>
    <property type="project" value="UniProtKB-SubCell"/>
</dbReference>